<dbReference type="GO" id="GO:0032259">
    <property type="term" value="P:methylation"/>
    <property type="evidence" value="ECO:0007669"/>
    <property type="project" value="UniProtKB-KW"/>
</dbReference>
<keyword evidence="4 6" id="KW-0831">Ubiquinone biosynthesis</keyword>
<dbReference type="InterPro" id="IPR004033">
    <property type="entry name" value="UbiE/COQ5_MeTrFase"/>
</dbReference>
<feature type="binding site" evidence="6">
    <location>
        <position position="93"/>
    </location>
    <ligand>
        <name>S-adenosyl-L-methionine</name>
        <dbReference type="ChEBI" id="CHEBI:59789"/>
    </ligand>
</feature>
<comment type="pathway">
    <text evidence="6">Cofactor biosynthesis; ubiquinone biosynthesis.</text>
</comment>
<feature type="binding site" evidence="6">
    <location>
        <position position="73"/>
    </location>
    <ligand>
        <name>S-adenosyl-L-methionine</name>
        <dbReference type="ChEBI" id="CHEBI:59789"/>
    </ligand>
</feature>
<comment type="catalytic activity">
    <reaction evidence="6">
        <text>a 2-demethylmenaquinol + S-adenosyl-L-methionine = a menaquinol + S-adenosyl-L-homocysteine + H(+)</text>
        <dbReference type="Rhea" id="RHEA:42640"/>
        <dbReference type="Rhea" id="RHEA-COMP:9539"/>
        <dbReference type="Rhea" id="RHEA-COMP:9563"/>
        <dbReference type="ChEBI" id="CHEBI:15378"/>
        <dbReference type="ChEBI" id="CHEBI:18151"/>
        <dbReference type="ChEBI" id="CHEBI:55437"/>
        <dbReference type="ChEBI" id="CHEBI:57856"/>
        <dbReference type="ChEBI" id="CHEBI:59789"/>
        <dbReference type="EC" id="2.1.1.163"/>
    </reaction>
</comment>
<evidence type="ECO:0000256" key="3">
    <source>
        <dbReference type="ARBA" id="ARBA00022679"/>
    </source>
</evidence>
<dbReference type="EC" id="2.1.1.201" evidence="6"/>
<keyword evidence="3 6" id="KW-0808">Transferase</keyword>
<dbReference type="UniPathway" id="UPA00232"/>
<evidence type="ECO:0000256" key="6">
    <source>
        <dbReference type="HAMAP-Rule" id="MF_01813"/>
    </source>
</evidence>
<organism evidence="7 8">
    <name type="scientific">SAR86 cluster bacterium</name>
    <dbReference type="NCBI Taxonomy" id="2030880"/>
    <lineage>
        <taxon>Bacteria</taxon>
        <taxon>Pseudomonadati</taxon>
        <taxon>Pseudomonadota</taxon>
        <taxon>Gammaproteobacteria</taxon>
        <taxon>SAR86 cluster</taxon>
    </lineage>
</organism>
<evidence type="ECO:0000256" key="1">
    <source>
        <dbReference type="ARBA" id="ARBA00022428"/>
    </source>
</evidence>
<comment type="similarity">
    <text evidence="6">Belongs to the class I-like SAM-binding methyltransferase superfamily. MenG/UbiE family.</text>
</comment>
<evidence type="ECO:0000313" key="8">
    <source>
        <dbReference type="Proteomes" id="UP000318710"/>
    </source>
</evidence>
<dbReference type="UniPathway" id="UPA00079">
    <property type="reaction ID" value="UER00169"/>
</dbReference>
<dbReference type="Proteomes" id="UP000318710">
    <property type="component" value="Unassembled WGS sequence"/>
</dbReference>
<comment type="pathway">
    <text evidence="6">Quinol/quinone metabolism; menaquinone biosynthesis; menaquinol from 1,4-dihydroxy-2-naphthoate: step 2/2.</text>
</comment>
<keyword evidence="2 6" id="KW-0489">Methyltransferase</keyword>
<gene>
    <name evidence="6 7" type="primary">ubiE</name>
    <name evidence="7" type="ORF">EVA93_01425</name>
</gene>
<comment type="caution">
    <text evidence="6">Lacks conserved residue(s) required for the propagation of feature annotation.</text>
</comment>
<dbReference type="AlphaFoldDB" id="A0A520N3X4"/>
<dbReference type="PANTHER" id="PTHR43591">
    <property type="entry name" value="METHYLTRANSFERASE"/>
    <property type="match status" value="1"/>
</dbReference>
<dbReference type="InterPro" id="IPR029063">
    <property type="entry name" value="SAM-dependent_MTases_sf"/>
</dbReference>
<proteinExistence type="inferred from homology"/>
<dbReference type="Pfam" id="PF01209">
    <property type="entry name" value="Ubie_methyltran"/>
    <property type="match status" value="1"/>
</dbReference>
<dbReference type="GO" id="GO:0008425">
    <property type="term" value="F:2-methoxy-6-polyprenyl-1,4-benzoquinol methyltransferase activity"/>
    <property type="evidence" value="ECO:0007669"/>
    <property type="project" value="UniProtKB-UniRule"/>
</dbReference>
<evidence type="ECO:0000313" key="7">
    <source>
        <dbReference type="EMBL" id="RZO28105.1"/>
    </source>
</evidence>
<dbReference type="GO" id="GO:0009234">
    <property type="term" value="P:menaquinone biosynthetic process"/>
    <property type="evidence" value="ECO:0007669"/>
    <property type="project" value="UniProtKB-UniRule"/>
</dbReference>
<evidence type="ECO:0000256" key="2">
    <source>
        <dbReference type="ARBA" id="ARBA00022603"/>
    </source>
</evidence>
<accession>A0A520N3X4</accession>
<comment type="caution">
    <text evidence="7">The sequence shown here is derived from an EMBL/GenBank/DDBJ whole genome shotgun (WGS) entry which is preliminary data.</text>
</comment>
<dbReference type="HAMAP" id="MF_01813">
    <property type="entry name" value="MenG_UbiE_methyltr"/>
    <property type="match status" value="1"/>
</dbReference>
<dbReference type="EC" id="2.1.1.163" evidence="6"/>
<name>A0A520N3X4_9GAMM</name>
<reference evidence="7 8" key="1">
    <citation type="submission" date="2019-02" db="EMBL/GenBank/DDBJ databases">
        <title>Prokaryotic population dynamics and viral predation in marine succession experiment using metagenomics: the confinement effect.</title>
        <authorList>
            <person name="Haro-Moreno J.M."/>
            <person name="Rodriguez-Valera F."/>
            <person name="Lopez-Perez M."/>
        </authorList>
    </citation>
    <scope>NUCLEOTIDE SEQUENCE [LARGE SCALE GENOMIC DNA]</scope>
    <source>
        <strain evidence="7">MED-G160</strain>
    </source>
</reference>
<sequence>MVNKNKKTHFGYKEVNKADKSKYVEEVFTSVAKNYDIMNDAMSFGMHRLWKKILVELAAVGEKDVILDIASGTGDIAKLISKEYPNTKIFMSDINYEMLDEGRNRAIDESFNSNCSFCQLSGESLPFKDSSFDLITVGFGLRNFTDKQKGLSEMKRCLSKNARLLVLEFSKPINPMFSKLYDWYSFNILPKLGAILANDSESYKYLAESIRMHPDQESLKKMILQSGFKECRFFNILNGVVAIHIAYND</sequence>
<keyword evidence="1 6" id="KW-0474">Menaquinone biosynthesis</keyword>
<evidence type="ECO:0000256" key="4">
    <source>
        <dbReference type="ARBA" id="ARBA00022688"/>
    </source>
</evidence>
<dbReference type="GO" id="GO:0043770">
    <property type="term" value="F:demethylmenaquinone methyltransferase activity"/>
    <property type="evidence" value="ECO:0007669"/>
    <property type="project" value="UniProtKB-UniRule"/>
</dbReference>
<dbReference type="SUPFAM" id="SSF53335">
    <property type="entry name" value="S-adenosyl-L-methionine-dependent methyltransferases"/>
    <property type="match status" value="1"/>
</dbReference>
<dbReference type="InterPro" id="IPR023576">
    <property type="entry name" value="UbiE/COQ5_MeTrFase_CS"/>
</dbReference>
<dbReference type="PROSITE" id="PS01183">
    <property type="entry name" value="UBIE_1"/>
    <property type="match status" value="1"/>
</dbReference>
<dbReference type="EMBL" id="SHBF01000005">
    <property type="protein sequence ID" value="RZO28105.1"/>
    <property type="molecule type" value="Genomic_DNA"/>
</dbReference>
<evidence type="ECO:0000256" key="5">
    <source>
        <dbReference type="ARBA" id="ARBA00022691"/>
    </source>
</evidence>
<dbReference type="Gene3D" id="3.40.50.150">
    <property type="entry name" value="Vaccinia Virus protein VP39"/>
    <property type="match status" value="1"/>
</dbReference>
<comment type="function">
    <text evidence="6">Methyltransferase required for the conversion of demethylmenaquinol (DMKH2) to menaquinol (MKH2) and the conversion of 2-polyprenyl-6-methoxy-1,4-benzoquinol (DDMQH2) to 2-polyprenyl-3-methyl-6-methoxy-1,4-benzoquinol (DMQH2).</text>
</comment>
<dbReference type="PANTHER" id="PTHR43591:SF24">
    <property type="entry name" value="2-METHOXY-6-POLYPRENYL-1,4-BENZOQUINOL METHYLASE, MITOCHONDRIAL"/>
    <property type="match status" value="1"/>
</dbReference>
<dbReference type="PROSITE" id="PS51608">
    <property type="entry name" value="SAM_MT_UBIE"/>
    <property type="match status" value="1"/>
</dbReference>
<dbReference type="CDD" id="cd02440">
    <property type="entry name" value="AdoMet_MTases"/>
    <property type="match status" value="1"/>
</dbReference>
<dbReference type="GO" id="GO:0009060">
    <property type="term" value="P:aerobic respiration"/>
    <property type="evidence" value="ECO:0007669"/>
    <property type="project" value="UniProtKB-UniRule"/>
</dbReference>
<comment type="catalytic activity">
    <reaction evidence="6">
        <text>a 2-methoxy-6-(all-trans-polyprenyl)benzene-1,4-diol + S-adenosyl-L-methionine = a 5-methoxy-2-methyl-3-(all-trans-polyprenyl)benzene-1,4-diol + S-adenosyl-L-homocysteine + H(+)</text>
        <dbReference type="Rhea" id="RHEA:28286"/>
        <dbReference type="Rhea" id="RHEA-COMP:10858"/>
        <dbReference type="Rhea" id="RHEA-COMP:10859"/>
        <dbReference type="ChEBI" id="CHEBI:15378"/>
        <dbReference type="ChEBI" id="CHEBI:57856"/>
        <dbReference type="ChEBI" id="CHEBI:59789"/>
        <dbReference type="ChEBI" id="CHEBI:84166"/>
        <dbReference type="ChEBI" id="CHEBI:84167"/>
        <dbReference type="EC" id="2.1.1.201"/>
    </reaction>
</comment>
<keyword evidence="5 6" id="KW-0949">S-adenosyl-L-methionine</keyword>
<protein>
    <recommendedName>
        <fullName evidence="6">Ubiquinone/menaquinone biosynthesis C-methyltransferase UbiE</fullName>
        <ecNumber evidence="6">2.1.1.163</ecNumber>
        <ecNumber evidence="6">2.1.1.201</ecNumber>
    </recommendedName>
    <alternativeName>
        <fullName evidence="6">2-methoxy-6-polyprenyl-1,4-benzoquinol methylase</fullName>
    </alternativeName>
    <alternativeName>
        <fullName evidence="6">Demethylmenaquinone methyltransferase</fullName>
    </alternativeName>
</protein>
<dbReference type="NCBIfam" id="TIGR01934">
    <property type="entry name" value="MenG_MenH_UbiE"/>
    <property type="match status" value="1"/>
</dbReference>
<dbReference type="NCBIfam" id="NF001244">
    <property type="entry name" value="PRK00216.1-5"/>
    <property type="match status" value="1"/>
</dbReference>